<keyword evidence="3" id="KW-1185">Reference proteome</keyword>
<dbReference type="AlphaFoldDB" id="A0A7X2MWJ1"/>
<dbReference type="EMBL" id="VULX01000002">
    <property type="protein sequence ID" value="MSR90384.1"/>
    <property type="molecule type" value="Genomic_DNA"/>
</dbReference>
<evidence type="ECO:0000313" key="2">
    <source>
        <dbReference type="EMBL" id="MSR90384.1"/>
    </source>
</evidence>
<reference evidence="2 3" key="1">
    <citation type="submission" date="2019-08" db="EMBL/GenBank/DDBJ databases">
        <title>In-depth cultivation of the pig gut microbiome towards novel bacterial diversity and tailored functional studies.</title>
        <authorList>
            <person name="Wylensek D."/>
            <person name="Hitch T.C.A."/>
            <person name="Clavel T."/>
        </authorList>
    </citation>
    <scope>NUCLEOTIDE SEQUENCE [LARGE SCALE GENOMIC DNA]</scope>
    <source>
        <strain evidence="2 3">WCA-383-APC-5B</strain>
    </source>
</reference>
<sequence>MPDTILKTIKKYWFVILIFIATLTFISYKYFFNPEKKSLNNVCCAVNAINSASLKDMKGSIINASPSISTLTDIQTKLITQKNTLDSLSISKNYLAQKQTLQLALSENIKICEQTIAILKNQNSNDLATSLTNLQTTYTMCSKHYSTCMNQGFDCGFNNNFAKFYKNACTYINEIIKIKRDNDITSSQNKTFFNTMSDYLSKFKPLTEDLNPAINRVKSDQRTLNVIINDVYEKESSLRDIKDSFATMSYPKDCASCYNLFSSTLDKYTDYISCLLDTLKKDIKTNSESYDTANQKYSDMMQEYNKLNDNINNFSK</sequence>
<protein>
    <submittedName>
        <fullName evidence="2">Uncharacterized protein</fullName>
    </submittedName>
</protein>
<evidence type="ECO:0000313" key="3">
    <source>
        <dbReference type="Proteomes" id="UP000460287"/>
    </source>
</evidence>
<comment type="caution">
    <text evidence="2">The sequence shown here is derived from an EMBL/GenBank/DDBJ whole genome shotgun (WGS) entry which is preliminary data.</text>
</comment>
<accession>A0A7X2MWJ1</accession>
<dbReference type="RefSeq" id="WP_154530270.1">
    <property type="nucleotide sequence ID" value="NZ_JAQXTV010000066.1"/>
</dbReference>
<feature type="transmembrane region" description="Helical" evidence="1">
    <location>
        <begin position="12"/>
        <end position="31"/>
    </location>
</feature>
<name>A0A7X2MWJ1_9CLOT</name>
<keyword evidence="1" id="KW-0812">Transmembrane</keyword>
<keyword evidence="1" id="KW-1133">Transmembrane helix</keyword>
<proteinExistence type="predicted"/>
<dbReference type="Proteomes" id="UP000460287">
    <property type="component" value="Unassembled WGS sequence"/>
</dbReference>
<organism evidence="2 3">
    <name type="scientific">Inconstantimicrobium porci</name>
    <dbReference type="NCBI Taxonomy" id="2652291"/>
    <lineage>
        <taxon>Bacteria</taxon>
        <taxon>Bacillati</taxon>
        <taxon>Bacillota</taxon>
        <taxon>Clostridia</taxon>
        <taxon>Eubacteriales</taxon>
        <taxon>Clostridiaceae</taxon>
        <taxon>Inconstantimicrobium</taxon>
    </lineage>
</organism>
<gene>
    <name evidence="2" type="ORF">FYJ33_02875</name>
</gene>
<evidence type="ECO:0000256" key="1">
    <source>
        <dbReference type="SAM" id="Phobius"/>
    </source>
</evidence>
<keyword evidence="1" id="KW-0472">Membrane</keyword>